<gene>
    <name evidence="6" type="ORF">OE88DRAFT_1646781</name>
</gene>
<dbReference type="EMBL" id="ML213518">
    <property type="protein sequence ID" value="TFK48638.1"/>
    <property type="molecule type" value="Genomic_DNA"/>
</dbReference>
<keyword evidence="2 4" id="KW-0863">Zinc-finger</keyword>
<evidence type="ECO:0000256" key="1">
    <source>
        <dbReference type="ARBA" id="ARBA00022723"/>
    </source>
</evidence>
<dbReference type="GO" id="GO:0008270">
    <property type="term" value="F:zinc ion binding"/>
    <property type="evidence" value="ECO:0007669"/>
    <property type="project" value="UniProtKB-KW"/>
</dbReference>
<feature type="domain" description="MYND-type" evidence="5">
    <location>
        <begin position="410"/>
        <end position="450"/>
    </location>
</feature>
<evidence type="ECO:0000256" key="3">
    <source>
        <dbReference type="ARBA" id="ARBA00022833"/>
    </source>
</evidence>
<dbReference type="InterPro" id="IPR002893">
    <property type="entry name" value="Znf_MYND"/>
</dbReference>
<evidence type="ECO:0000259" key="5">
    <source>
        <dbReference type="PROSITE" id="PS50865"/>
    </source>
</evidence>
<evidence type="ECO:0000256" key="4">
    <source>
        <dbReference type="PROSITE-ProRule" id="PRU00134"/>
    </source>
</evidence>
<sequence>MDVRQSIAALVSIVADNVLVDTTFTPPGPIPTALLEDPQAYVQSLENSTDPVACHAIREELRLCWDDHQRWALLRDGGIIWAAARLIKPLGKNLDSQDILYFVISLHTCVLCYTILGKHEKEERFEPWVSASHVYKASVKVLENIWTALQVLTPSDGCLPQPRESVCSVTCNYFIILLTLRSRNAQDDMTPELWGELMFSIFNAVWTPRQYIECMGQDGFLDCVCDLLADDRLVNTGLNLFLDGLCGLYGDDGCLDKATIQVPDDLAIALIKAMWRQLQQNTVSSPETWQCAYYVDQLISIVLDKSCHPEVILRKILLNEQETIIKQPVFMVDNVIRYIPHDWRGVHLLICDAFQFPWPKMLNHLETKNPIVCGLVRGIRDEWRRLGSKFNIPMEDCQAARLLGCCWHRCPLYQEPTDKWMYICACGDARYCNAECQASDWREGGHRDTCTHRKERKRP</sequence>
<dbReference type="AlphaFoldDB" id="A0A5C3MY06"/>
<reference evidence="6 7" key="1">
    <citation type="journal article" date="2019" name="Nat. Ecol. Evol.">
        <title>Megaphylogeny resolves global patterns of mushroom evolution.</title>
        <authorList>
            <person name="Varga T."/>
            <person name="Krizsan K."/>
            <person name="Foldi C."/>
            <person name="Dima B."/>
            <person name="Sanchez-Garcia M."/>
            <person name="Sanchez-Ramirez S."/>
            <person name="Szollosi G.J."/>
            <person name="Szarkandi J.G."/>
            <person name="Papp V."/>
            <person name="Albert L."/>
            <person name="Andreopoulos W."/>
            <person name="Angelini C."/>
            <person name="Antonin V."/>
            <person name="Barry K.W."/>
            <person name="Bougher N.L."/>
            <person name="Buchanan P."/>
            <person name="Buyck B."/>
            <person name="Bense V."/>
            <person name="Catcheside P."/>
            <person name="Chovatia M."/>
            <person name="Cooper J."/>
            <person name="Damon W."/>
            <person name="Desjardin D."/>
            <person name="Finy P."/>
            <person name="Geml J."/>
            <person name="Haridas S."/>
            <person name="Hughes K."/>
            <person name="Justo A."/>
            <person name="Karasinski D."/>
            <person name="Kautmanova I."/>
            <person name="Kiss B."/>
            <person name="Kocsube S."/>
            <person name="Kotiranta H."/>
            <person name="LaButti K.M."/>
            <person name="Lechner B.E."/>
            <person name="Liimatainen K."/>
            <person name="Lipzen A."/>
            <person name="Lukacs Z."/>
            <person name="Mihaltcheva S."/>
            <person name="Morgado L.N."/>
            <person name="Niskanen T."/>
            <person name="Noordeloos M.E."/>
            <person name="Ohm R.A."/>
            <person name="Ortiz-Santana B."/>
            <person name="Ovrebo C."/>
            <person name="Racz N."/>
            <person name="Riley R."/>
            <person name="Savchenko A."/>
            <person name="Shiryaev A."/>
            <person name="Soop K."/>
            <person name="Spirin V."/>
            <person name="Szebenyi C."/>
            <person name="Tomsovsky M."/>
            <person name="Tulloss R.E."/>
            <person name="Uehling J."/>
            <person name="Grigoriev I.V."/>
            <person name="Vagvolgyi C."/>
            <person name="Papp T."/>
            <person name="Martin F.M."/>
            <person name="Miettinen O."/>
            <person name="Hibbett D.S."/>
            <person name="Nagy L.G."/>
        </authorList>
    </citation>
    <scope>NUCLEOTIDE SEQUENCE [LARGE SCALE GENOMIC DNA]</scope>
    <source>
        <strain evidence="6 7">OMC1185</strain>
    </source>
</reference>
<keyword evidence="7" id="KW-1185">Reference proteome</keyword>
<evidence type="ECO:0000313" key="7">
    <source>
        <dbReference type="Proteomes" id="UP000305948"/>
    </source>
</evidence>
<accession>A0A5C3MY06</accession>
<evidence type="ECO:0000313" key="6">
    <source>
        <dbReference type="EMBL" id="TFK48638.1"/>
    </source>
</evidence>
<protein>
    <recommendedName>
        <fullName evidence="5">MYND-type domain-containing protein</fullName>
    </recommendedName>
</protein>
<proteinExistence type="predicted"/>
<keyword evidence="3" id="KW-0862">Zinc</keyword>
<name>A0A5C3MY06_9AGAM</name>
<keyword evidence="1" id="KW-0479">Metal-binding</keyword>
<organism evidence="6 7">
    <name type="scientific">Heliocybe sulcata</name>
    <dbReference type="NCBI Taxonomy" id="5364"/>
    <lineage>
        <taxon>Eukaryota</taxon>
        <taxon>Fungi</taxon>
        <taxon>Dikarya</taxon>
        <taxon>Basidiomycota</taxon>
        <taxon>Agaricomycotina</taxon>
        <taxon>Agaricomycetes</taxon>
        <taxon>Gloeophyllales</taxon>
        <taxon>Gloeophyllaceae</taxon>
        <taxon>Heliocybe</taxon>
    </lineage>
</organism>
<evidence type="ECO:0000256" key="2">
    <source>
        <dbReference type="ARBA" id="ARBA00022771"/>
    </source>
</evidence>
<dbReference type="OrthoDB" id="432970at2759"/>
<dbReference type="Proteomes" id="UP000305948">
    <property type="component" value="Unassembled WGS sequence"/>
</dbReference>
<dbReference type="PROSITE" id="PS50865">
    <property type="entry name" value="ZF_MYND_2"/>
    <property type="match status" value="1"/>
</dbReference>